<feature type="region of interest" description="Disordered" evidence="1">
    <location>
        <begin position="304"/>
        <end position="323"/>
    </location>
</feature>
<organism evidence="2 3">
    <name type="scientific">Propionibacterium acidifaciens F0233</name>
    <dbReference type="NCBI Taxonomy" id="553198"/>
    <lineage>
        <taxon>Bacteria</taxon>
        <taxon>Bacillati</taxon>
        <taxon>Actinomycetota</taxon>
        <taxon>Actinomycetes</taxon>
        <taxon>Propionibacteriales</taxon>
        <taxon>Propionibacteriaceae</taxon>
        <taxon>Propionibacterium</taxon>
    </lineage>
</organism>
<dbReference type="RefSeq" id="WP_021797421.1">
    <property type="nucleotide sequence ID" value="NZ_ACVN02000163.1"/>
</dbReference>
<keyword evidence="3" id="KW-1185">Reference proteome</keyword>
<evidence type="ECO:0000256" key="1">
    <source>
        <dbReference type="SAM" id="MobiDB-lite"/>
    </source>
</evidence>
<name>U2RRH7_9ACTN</name>
<dbReference type="AlphaFoldDB" id="U2RRH7"/>
<gene>
    <name evidence="2" type="ORF">HMPREF0682_0433</name>
</gene>
<protein>
    <submittedName>
        <fullName evidence="2">Uncharacterized protein</fullName>
    </submittedName>
</protein>
<dbReference type="Proteomes" id="UP000017052">
    <property type="component" value="Unassembled WGS sequence"/>
</dbReference>
<reference evidence="2" key="1">
    <citation type="submission" date="2013-08" db="EMBL/GenBank/DDBJ databases">
        <authorList>
            <person name="Durkin A.S."/>
            <person name="Haft D.R."/>
            <person name="McCorrison J."/>
            <person name="Torralba M."/>
            <person name="Gillis M."/>
            <person name="Haft D.H."/>
            <person name="Methe B."/>
            <person name="Sutton G."/>
            <person name="Nelson K.E."/>
        </authorList>
    </citation>
    <scope>NUCLEOTIDE SEQUENCE [LARGE SCALE GENOMIC DNA]</scope>
    <source>
        <strain evidence="2">F0233</strain>
    </source>
</reference>
<comment type="caution">
    <text evidence="2">The sequence shown here is derived from an EMBL/GenBank/DDBJ whole genome shotgun (WGS) entry which is preliminary data.</text>
</comment>
<sequence>MSDSPELDAILSELARGAIDTAEASRRIAALERAEDEPEALPGAVSARPIPELTGSGGINAVTIRATGQRVRVIGDEAVDTVVVSGQHTLRRRADGLDILATGHLGPSVRGFSPIHPPRSADDLKQLGLGAALVVRVNPHIQVNTQLSGGSLVGRGVPHWGRVRVSAGLTRLSDVAQLNDGLFQAGSAVVSGPLSRGANVLRVESGGLVVELTAGADAALRARNQLGAVRWPGGRGDRFDEYVVGRGQARTELSGVMSRIVVRDPVAFPEEADRPTAGDWLRVGGERLRDGARLVVERVREVQAAHQDARDGGAEGSETPIGR</sequence>
<evidence type="ECO:0000313" key="3">
    <source>
        <dbReference type="Proteomes" id="UP000017052"/>
    </source>
</evidence>
<accession>U2RRH7</accession>
<dbReference type="GeneID" id="95359318"/>
<proteinExistence type="predicted"/>
<evidence type="ECO:0000313" key="2">
    <source>
        <dbReference type="EMBL" id="ERK56148.1"/>
    </source>
</evidence>
<dbReference type="OrthoDB" id="5175422at2"/>
<feature type="compositionally biased region" description="Basic and acidic residues" evidence="1">
    <location>
        <begin position="304"/>
        <end position="313"/>
    </location>
</feature>
<dbReference type="EMBL" id="ACVN02000163">
    <property type="protein sequence ID" value="ERK56148.1"/>
    <property type="molecule type" value="Genomic_DNA"/>
</dbReference>